<organism evidence="5">
    <name type="scientific">Sipha flava</name>
    <name type="common">yellow sugarcane aphid</name>
    <dbReference type="NCBI Taxonomy" id="143950"/>
    <lineage>
        <taxon>Eukaryota</taxon>
        <taxon>Metazoa</taxon>
        <taxon>Ecdysozoa</taxon>
        <taxon>Arthropoda</taxon>
        <taxon>Hexapoda</taxon>
        <taxon>Insecta</taxon>
        <taxon>Pterygota</taxon>
        <taxon>Neoptera</taxon>
        <taxon>Paraneoptera</taxon>
        <taxon>Hemiptera</taxon>
        <taxon>Sternorrhyncha</taxon>
        <taxon>Aphidomorpha</taxon>
        <taxon>Aphidoidea</taxon>
        <taxon>Aphididae</taxon>
        <taxon>Sipha</taxon>
    </lineage>
</organism>
<accession>A0A2S2QJ62</accession>
<evidence type="ECO:0000259" key="4">
    <source>
        <dbReference type="PROSITE" id="PS51465"/>
    </source>
</evidence>
<keyword evidence="3" id="KW-0732">Signal</keyword>
<dbReference type="GO" id="GO:0030154">
    <property type="term" value="P:cell differentiation"/>
    <property type="evidence" value="ECO:0007669"/>
    <property type="project" value="TreeGrafter"/>
</dbReference>
<name>A0A2S2QJ62_9HEMI</name>
<dbReference type="InterPro" id="IPR036058">
    <property type="entry name" value="Kazal_dom_sf"/>
</dbReference>
<keyword evidence="1" id="KW-1015">Disulfide bond</keyword>
<evidence type="ECO:0000256" key="3">
    <source>
        <dbReference type="SAM" id="SignalP"/>
    </source>
</evidence>
<dbReference type="Pfam" id="PF07648">
    <property type="entry name" value="Kazal_2"/>
    <property type="match status" value="1"/>
</dbReference>
<evidence type="ECO:0000256" key="1">
    <source>
        <dbReference type="ARBA" id="ARBA00023157"/>
    </source>
</evidence>
<proteinExistence type="predicted"/>
<dbReference type="SUPFAM" id="SSF100895">
    <property type="entry name" value="Kazal-type serine protease inhibitors"/>
    <property type="match status" value="1"/>
</dbReference>
<dbReference type="GO" id="GO:0030510">
    <property type="term" value="P:regulation of BMP signaling pathway"/>
    <property type="evidence" value="ECO:0007669"/>
    <property type="project" value="TreeGrafter"/>
</dbReference>
<dbReference type="SMART" id="SM00280">
    <property type="entry name" value="KAZAL"/>
    <property type="match status" value="1"/>
</dbReference>
<feature type="domain" description="Kazal-like" evidence="4">
    <location>
        <begin position="113"/>
        <end position="160"/>
    </location>
</feature>
<dbReference type="EMBL" id="GGMS01008586">
    <property type="protein sequence ID" value="MBY77789.1"/>
    <property type="molecule type" value="Transcribed_RNA"/>
</dbReference>
<dbReference type="Gene3D" id="3.30.60.30">
    <property type="match status" value="1"/>
</dbReference>
<gene>
    <name evidence="5" type="primary">FSTL1</name>
    <name evidence="5" type="ORF">g.130672</name>
</gene>
<feature type="signal peptide" evidence="3">
    <location>
        <begin position="1"/>
        <end position="22"/>
    </location>
</feature>
<evidence type="ECO:0000256" key="2">
    <source>
        <dbReference type="SAM" id="MobiDB-lite"/>
    </source>
</evidence>
<dbReference type="OrthoDB" id="6085115at2759"/>
<protein>
    <submittedName>
        <fullName evidence="5">Follistatin-related protein 1</fullName>
    </submittedName>
</protein>
<feature type="chain" id="PRO_5015391575" evidence="3">
    <location>
        <begin position="23"/>
        <end position="210"/>
    </location>
</feature>
<reference evidence="5" key="1">
    <citation type="submission" date="2018-04" db="EMBL/GenBank/DDBJ databases">
        <title>Transcriptome assembly of Sipha flava.</title>
        <authorList>
            <person name="Scully E.D."/>
            <person name="Geib S.M."/>
            <person name="Palmer N.A."/>
            <person name="Koch K."/>
            <person name="Bradshaw J."/>
            <person name="Heng-Moss T."/>
            <person name="Sarath G."/>
        </authorList>
    </citation>
    <scope>NUCLEOTIDE SEQUENCE</scope>
</reference>
<dbReference type="PROSITE" id="PS51465">
    <property type="entry name" value="KAZAL_2"/>
    <property type="match status" value="1"/>
</dbReference>
<dbReference type="PANTHER" id="PTHR10913:SF14">
    <property type="entry name" value="FOLLISTATIN-RELATED PROTEIN 5-LIKE PROTEIN"/>
    <property type="match status" value="1"/>
</dbReference>
<dbReference type="AlphaFoldDB" id="A0A2S2QJ62"/>
<evidence type="ECO:0000313" key="5">
    <source>
        <dbReference type="EMBL" id="MBY77789.1"/>
    </source>
</evidence>
<dbReference type="GO" id="GO:0005615">
    <property type="term" value="C:extracellular space"/>
    <property type="evidence" value="ECO:0007669"/>
    <property type="project" value="TreeGrafter"/>
</dbReference>
<dbReference type="InterPro" id="IPR002350">
    <property type="entry name" value="Kazal_dom"/>
</dbReference>
<dbReference type="InterPro" id="IPR050653">
    <property type="entry name" value="Prot_Inhib_GrowthFact_Antg"/>
</dbReference>
<sequence length="210" mass="23480">MIRIVWPVLLLVLISITTDVNAKKSRHHRLQEIHSSNTLTPVTNDGILPLPTMKAGDEYIESEEDAEEDDDGDENEEDGEESAEVLEKQNPCLVHYCGRGEECVALGGVARCICVRKCGQVKRRVCGTNGQLYDNRCELHKAGCLNGVNIEIDHSLKCFIPSASKAKDVRLLPKTEDNTVEFETKSKGKKSCGSPQYEIMKVYNIFDIRQ</sequence>
<dbReference type="CDD" id="cd00104">
    <property type="entry name" value="KAZAL_FS"/>
    <property type="match status" value="1"/>
</dbReference>
<feature type="region of interest" description="Disordered" evidence="2">
    <location>
        <begin position="61"/>
        <end position="84"/>
    </location>
</feature>
<dbReference type="PANTHER" id="PTHR10913">
    <property type="entry name" value="FOLLISTATIN-RELATED"/>
    <property type="match status" value="1"/>
</dbReference>